<feature type="domain" description="Saccharopine dehydrogenase NADP binding" evidence="1">
    <location>
        <begin position="4"/>
        <end position="137"/>
    </location>
</feature>
<dbReference type="InterPro" id="IPR032095">
    <property type="entry name" value="Sacchrp_dh-like_C"/>
</dbReference>
<dbReference type="PANTHER" id="PTHR43796">
    <property type="entry name" value="CARBOXYNORSPERMIDINE SYNTHASE"/>
    <property type="match status" value="1"/>
</dbReference>
<feature type="domain" description="Saccharopine dehydrogenase-like C-terminal" evidence="2">
    <location>
        <begin position="141"/>
        <end position="389"/>
    </location>
</feature>
<proteinExistence type="predicted"/>
<dbReference type="PANTHER" id="PTHR43796:SF2">
    <property type="entry name" value="CARBOXYNORSPERMIDINE SYNTHASE"/>
    <property type="match status" value="1"/>
</dbReference>
<accession>A0A380N094</accession>
<gene>
    <name evidence="3" type="ORF">NCTC13337_02383</name>
</gene>
<dbReference type="Gene3D" id="3.40.50.720">
    <property type="entry name" value="NAD(P)-binding Rossmann-like Domain"/>
    <property type="match status" value="1"/>
</dbReference>
<organism evidence="3 4">
    <name type="scientific">Suttonella ornithocola</name>
    <dbReference type="NCBI Taxonomy" id="279832"/>
    <lineage>
        <taxon>Bacteria</taxon>
        <taxon>Pseudomonadati</taxon>
        <taxon>Pseudomonadota</taxon>
        <taxon>Gammaproteobacteria</taxon>
        <taxon>Cardiobacteriales</taxon>
        <taxon>Cardiobacteriaceae</taxon>
        <taxon>Suttonella</taxon>
    </lineage>
</organism>
<dbReference type="SUPFAM" id="SSF51735">
    <property type="entry name" value="NAD(P)-binding Rossmann-fold domains"/>
    <property type="match status" value="1"/>
</dbReference>
<dbReference type="Pfam" id="PF03435">
    <property type="entry name" value="Sacchrp_dh_NADP"/>
    <property type="match status" value="1"/>
</dbReference>
<protein>
    <submittedName>
        <fullName evidence="3">Saccharopine dehydrogenase</fullName>
    </submittedName>
</protein>
<dbReference type="OrthoDB" id="9769367at2"/>
<keyword evidence="4" id="KW-1185">Reference proteome</keyword>
<evidence type="ECO:0000259" key="2">
    <source>
        <dbReference type="Pfam" id="PF16653"/>
    </source>
</evidence>
<dbReference type="EMBL" id="UHIC01000001">
    <property type="protein sequence ID" value="SUO97341.1"/>
    <property type="molecule type" value="Genomic_DNA"/>
</dbReference>
<evidence type="ECO:0000313" key="4">
    <source>
        <dbReference type="Proteomes" id="UP000254601"/>
    </source>
</evidence>
<dbReference type="Gene3D" id="3.30.360.10">
    <property type="entry name" value="Dihydrodipicolinate Reductase, domain 2"/>
    <property type="match status" value="1"/>
</dbReference>
<dbReference type="Proteomes" id="UP000254601">
    <property type="component" value="Unassembled WGS sequence"/>
</dbReference>
<evidence type="ECO:0000313" key="3">
    <source>
        <dbReference type="EMBL" id="SUO97341.1"/>
    </source>
</evidence>
<sequence>MSHVLIIGAGGVSNVVVHKCAEAKETFQQITLASRTLKKCNAIADAVKAKYGVEVKTYEVDADNVGEMIELIEKVKPDLVMNIALPYQDLHIMDACLATGVDYLDTANYEPPEEAKFEYKWQWAYQDRFKDKGIMALLGSGFDPGVTNVFTAYIKKHLLDEIHELDIIDANAGDHGLPFATNFNPEINIREVTADARHWENGKWVTTPALSNKQVFDFPAGIGEKNIYMMYHEELESLVKHFPEIKKARFWMTFSDNYLNHLKVLENVGMTGIEPVIFEGKEIIPIQFLKAVLPDPASLGPRTKGKTCIGCVAKGLKDGQEKTVYIYNICDHEACYQEVGSQAISYTTGVPAMVGAKMILENQWRGEGVFNMEQFDPDPFLEVLAKYGLPWEVKALS</sequence>
<dbReference type="InterPro" id="IPR005097">
    <property type="entry name" value="Sacchrp_dh_NADP-bd"/>
</dbReference>
<dbReference type="Pfam" id="PF16653">
    <property type="entry name" value="Sacchrp_dh_C"/>
    <property type="match status" value="1"/>
</dbReference>
<dbReference type="AlphaFoldDB" id="A0A380N094"/>
<dbReference type="RefSeq" id="WP_072577453.1">
    <property type="nucleotide sequence ID" value="NZ_LWHB01000180.1"/>
</dbReference>
<reference evidence="3 4" key="1">
    <citation type="submission" date="2018-06" db="EMBL/GenBank/DDBJ databases">
        <authorList>
            <consortium name="Pathogen Informatics"/>
            <person name="Doyle S."/>
        </authorList>
    </citation>
    <scope>NUCLEOTIDE SEQUENCE [LARGE SCALE GENOMIC DNA]</scope>
    <source>
        <strain evidence="3 4">NCTC13337</strain>
    </source>
</reference>
<dbReference type="InterPro" id="IPR036291">
    <property type="entry name" value="NAD(P)-bd_dom_sf"/>
</dbReference>
<evidence type="ECO:0000259" key="1">
    <source>
        <dbReference type="Pfam" id="PF03435"/>
    </source>
</evidence>
<name>A0A380N094_9GAMM</name>